<protein>
    <recommendedName>
        <fullName evidence="10">RING-type domain-containing protein</fullName>
    </recommendedName>
</protein>
<feature type="domain" description="RING-type" evidence="7">
    <location>
        <begin position="623"/>
        <end position="658"/>
    </location>
</feature>
<dbReference type="Proteomes" id="UP000198341">
    <property type="component" value="Chromosome 15"/>
</dbReference>
<dbReference type="PROSITE" id="PS00022">
    <property type="entry name" value="EGF_1"/>
    <property type="match status" value="1"/>
</dbReference>
<dbReference type="Pfam" id="PF13920">
    <property type="entry name" value="zf-C3HC4_3"/>
    <property type="match status" value="1"/>
</dbReference>
<dbReference type="GeneID" id="19011382"/>
<dbReference type="PROSITE" id="PS50026">
    <property type="entry name" value="EGF_3"/>
    <property type="match status" value="1"/>
</dbReference>
<feature type="compositionally biased region" description="Acidic residues" evidence="3">
    <location>
        <begin position="480"/>
        <end position="510"/>
    </location>
</feature>
<evidence type="ECO:0000313" key="8">
    <source>
        <dbReference type="EMBL" id="CCO19963.1"/>
    </source>
</evidence>
<keyword evidence="2" id="KW-0479">Metal-binding</keyword>
<keyword evidence="5" id="KW-0732">Signal</keyword>
<reference evidence="8 9" key="1">
    <citation type="submission" date="2011-10" db="EMBL/GenBank/DDBJ databases">
        <authorList>
            <person name="Genoscope - CEA"/>
        </authorList>
    </citation>
    <scope>NUCLEOTIDE SEQUENCE [LARGE SCALE GENOMIC DNA]</scope>
    <source>
        <strain evidence="8 9">RCC 1105</strain>
    </source>
</reference>
<feature type="signal peptide" evidence="5">
    <location>
        <begin position="1"/>
        <end position="29"/>
    </location>
</feature>
<keyword evidence="4" id="KW-1133">Transmembrane helix</keyword>
<feature type="region of interest" description="Disordered" evidence="3">
    <location>
        <begin position="194"/>
        <end position="228"/>
    </location>
</feature>
<comment type="caution">
    <text evidence="1">Lacks conserved residue(s) required for the propagation of feature annotation.</text>
</comment>
<dbReference type="eggNOG" id="KOG1100">
    <property type="taxonomic scope" value="Eukaryota"/>
</dbReference>
<keyword evidence="2" id="KW-0862">Zinc</keyword>
<name>K8FCZ2_9CHLO</name>
<dbReference type="PANTHER" id="PTHR14879:SF5">
    <property type="entry name" value="RING-TYPE DOMAIN-CONTAINING PROTEIN"/>
    <property type="match status" value="1"/>
</dbReference>
<dbReference type="PANTHER" id="PTHR14879">
    <property type="entry name" value="CASPASE REGULATOR, RING FINGER DOMAIN-CONTAINING"/>
    <property type="match status" value="1"/>
</dbReference>
<dbReference type="GO" id="GO:0008270">
    <property type="term" value="F:zinc ion binding"/>
    <property type="evidence" value="ECO:0007669"/>
    <property type="project" value="UniProtKB-KW"/>
</dbReference>
<dbReference type="AlphaFoldDB" id="K8FCZ2"/>
<dbReference type="SUPFAM" id="SSF57850">
    <property type="entry name" value="RING/U-box"/>
    <property type="match status" value="1"/>
</dbReference>
<evidence type="ECO:0000259" key="6">
    <source>
        <dbReference type="PROSITE" id="PS50026"/>
    </source>
</evidence>
<dbReference type="STRING" id="41875.K8FCZ2"/>
<keyword evidence="4" id="KW-0472">Membrane</keyword>
<feature type="compositionally biased region" description="Low complexity" evidence="3">
    <location>
        <begin position="194"/>
        <end position="220"/>
    </location>
</feature>
<dbReference type="InterPro" id="IPR051728">
    <property type="entry name" value="RING-FYVE_E3_ubiquitin-ligase"/>
</dbReference>
<keyword evidence="1" id="KW-1015">Disulfide bond</keyword>
<feature type="transmembrane region" description="Helical" evidence="4">
    <location>
        <begin position="428"/>
        <end position="447"/>
    </location>
</feature>
<feature type="region of interest" description="Disordered" evidence="3">
    <location>
        <begin position="298"/>
        <end position="323"/>
    </location>
</feature>
<dbReference type="KEGG" id="bpg:Bathy15g01530"/>
<accession>K8FCZ2</accession>
<feature type="compositionally biased region" description="Basic residues" evidence="3">
    <location>
        <begin position="537"/>
        <end position="550"/>
    </location>
</feature>
<feature type="chain" id="PRO_5003917575" description="RING-type domain-containing protein" evidence="5">
    <location>
        <begin position="30"/>
        <end position="672"/>
    </location>
</feature>
<evidence type="ECO:0008006" key="10">
    <source>
        <dbReference type="Google" id="ProtNLM"/>
    </source>
</evidence>
<evidence type="ECO:0000313" key="9">
    <source>
        <dbReference type="Proteomes" id="UP000198341"/>
    </source>
</evidence>
<evidence type="ECO:0000259" key="7">
    <source>
        <dbReference type="PROSITE" id="PS50089"/>
    </source>
</evidence>
<proteinExistence type="predicted"/>
<evidence type="ECO:0000256" key="3">
    <source>
        <dbReference type="SAM" id="MobiDB-lite"/>
    </source>
</evidence>
<dbReference type="InterPro" id="IPR000742">
    <property type="entry name" value="EGF"/>
</dbReference>
<dbReference type="PROSITE" id="PS50089">
    <property type="entry name" value="ZF_RING_2"/>
    <property type="match status" value="1"/>
</dbReference>
<feature type="disulfide bond" evidence="1">
    <location>
        <begin position="398"/>
        <end position="407"/>
    </location>
</feature>
<dbReference type="EMBL" id="FO082264">
    <property type="protein sequence ID" value="CCO19963.1"/>
    <property type="molecule type" value="Genomic_DNA"/>
</dbReference>
<dbReference type="RefSeq" id="XP_007508877.1">
    <property type="nucleotide sequence ID" value="XM_007508815.1"/>
</dbReference>
<keyword evidence="1" id="KW-0245">EGF-like domain</keyword>
<evidence type="ECO:0000256" key="2">
    <source>
        <dbReference type="PROSITE-ProRule" id="PRU00175"/>
    </source>
</evidence>
<keyword evidence="2" id="KW-0863">Zinc-finger</keyword>
<keyword evidence="4" id="KW-0812">Transmembrane</keyword>
<evidence type="ECO:0000256" key="5">
    <source>
        <dbReference type="SAM" id="SignalP"/>
    </source>
</evidence>
<feature type="domain" description="EGF-like" evidence="6">
    <location>
        <begin position="372"/>
        <end position="408"/>
    </location>
</feature>
<dbReference type="SMART" id="SM00184">
    <property type="entry name" value="RING"/>
    <property type="match status" value="1"/>
</dbReference>
<dbReference type="Gene3D" id="3.30.40.10">
    <property type="entry name" value="Zinc/RING finger domain, C3HC4 (zinc finger)"/>
    <property type="match status" value="1"/>
</dbReference>
<dbReference type="InterPro" id="IPR001841">
    <property type="entry name" value="Znf_RING"/>
</dbReference>
<feature type="compositionally biased region" description="Acidic residues" evidence="3">
    <location>
        <begin position="561"/>
        <end position="575"/>
    </location>
</feature>
<dbReference type="OrthoDB" id="5855668at2759"/>
<dbReference type="PROSITE" id="PS01186">
    <property type="entry name" value="EGF_2"/>
    <property type="match status" value="1"/>
</dbReference>
<evidence type="ECO:0000256" key="4">
    <source>
        <dbReference type="SAM" id="Phobius"/>
    </source>
</evidence>
<keyword evidence="9" id="KW-1185">Reference proteome</keyword>
<evidence type="ECO:0000256" key="1">
    <source>
        <dbReference type="PROSITE-ProRule" id="PRU00076"/>
    </source>
</evidence>
<gene>
    <name evidence="8" type="ordered locus">Bathy15g01530</name>
</gene>
<dbReference type="InterPro" id="IPR013083">
    <property type="entry name" value="Znf_RING/FYVE/PHD"/>
</dbReference>
<sequence length="672" mass="72945">MTTIKRRISSMMFLAFVMFSVFIVGLAQGRVLPTPLKSKEGEEELSGVTVVARDENVDDDEHRPMIYSSSLTLSSSSLIELSACECYFAAYEKRDAAKRNAENAVGVGLRCDKEGYFIVGFENAGQYAGGAKENRYVPLSRARCCRPCASSKASDDEDEDGETALERMKEDADLRKLLNEDGTDVRVLSENCEGGSLESSTAGGGSSSSSGSDIADESSGLASSSNPISALSNNEAKCPSGYFATAFEHAAEANPASTADIGDDLFFPTGAQTCCKPTILKTDDTKFLLQSCACGKNTDSSDASDNDTNDDENKNKGDSTTSSVVTCPKNKFLRMFDHAIEASGSGKSNFAKPEMVVTSPFECCSMCINPTNGDSEQPDCGKHGTSVLKDYGAYGCACEEGYFGESCELISDEDGGLAMEDLFRDPSLAVSLILIGVIFGCFARNGILARHQRFRRLNDALLHPLMLNGEHQQQRRPNDWDFEASDLSTSDDDDDDEDEDGSDNDTESDDNNNSNNNEEGDEENGENTVRPEDGPRTARRKKRNQKKKKRPVDQGLISASDDGEDEEEEEEEEEVFLEAIDDNNVTTTTTPIATASARTAAADLEDPHASLIRKAKGKKFSECALCLDAPVQAVLIPCGHACTCRKCCRRLRRCPICRVVIERRQKLYLGGS</sequence>
<organism evidence="8 9">
    <name type="scientific">Bathycoccus prasinos</name>
    <dbReference type="NCBI Taxonomy" id="41875"/>
    <lineage>
        <taxon>Eukaryota</taxon>
        <taxon>Viridiplantae</taxon>
        <taxon>Chlorophyta</taxon>
        <taxon>Mamiellophyceae</taxon>
        <taxon>Mamiellales</taxon>
        <taxon>Bathycoccaceae</taxon>
        <taxon>Bathycoccus</taxon>
    </lineage>
</organism>
<feature type="region of interest" description="Disordered" evidence="3">
    <location>
        <begin position="470"/>
        <end position="575"/>
    </location>
</feature>